<evidence type="ECO:0000256" key="1">
    <source>
        <dbReference type="SAM" id="Phobius"/>
    </source>
</evidence>
<protein>
    <submittedName>
        <fullName evidence="2">Predicted integral membrane protein</fullName>
    </submittedName>
</protein>
<keyword evidence="1" id="KW-1133">Transmembrane helix</keyword>
<evidence type="ECO:0000313" key="2">
    <source>
        <dbReference type="EMBL" id="SHK37487.1"/>
    </source>
</evidence>
<name>A0A1M6RYV1_9RHOB</name>
<keyword evidence="1" id="KW-0472">Membrane</keyword>
<evidence type="ECO:0000313" key="3">
    <source>
        <dbReference type="Proteomes" id="UP000183982"/>
    </source>
</evidence>
<gene>
    <name evidence="2" type="ORF">SAMN05444000_1273</name>
</gene>
<dbReference type="AlphaFoldDB" id="A0A1M6RYV1"/>
<accession>A0A1M6RYV1</accession>
<proteinExistence type="predicted"/>
<dbReference type="InterPro" id="IPR018729">
    <property type="entry name" value="DUF2269_transmembrane"/>
</dbReference>
<organism evidence="2 3">
    <name type="scientific">Shimia gijangensis</name>
    <dbReference type="NCBI Taxonomy" id="1470563"/>
    <lineage>
        <taxon>Bacteria</taxon>
        <taxon>Pseudomonadati</taxon>
        <taxon>Pseudomonadota</taxon>
        <taxon>Alphaproteobacteria</taxon>
        <taxon>Rhodobacterales</taxon>
        <taxon>Roseobacteraceae</taxon>
    </lineage>
</organism>
<dbReference type="Proteomes" id="UP000183982">
    <property type="component" value="Unassembled WGS sequence"/>
</dbReference>
<reference evidence="3" key="1">
    <citation type="submission" date="2016-11" db="EMBL/GenBank/DDBJ databases">
        <authorList>
            <person name="Varghese N."/>
            <person name="Submissions S."/>
        </authorList>
    </citation>
    <scope>NUCLEOTIDE SEQUENCE [LARGE SCALE GENOMIC DNA]</scope>
    <source>
        <strain evidence="3">DSM 100564</strain>
    </source>
</reference>
<dbReference type="STRING" id="1470563.SAMN05444000_1273"/>
<keyword evidence="1" id="KW-0812">Transmembrane</keyword>
<dbReference type="Pfam" id="PF10027">
    <property type="entry name" value="DUF2269"/>
    <property type="match status" value="1"/>
</dbReference>
<keyword evidence="3" id="KW-1185">Reference proteome</keyword>
<feature type="transmembrane region" description="Helical" evidence="1">
    <location>
        <begin position="51"/>
        <end position="70"/>
    </location>
</feature>
<sequence>MWWGFYLFVISGVIWAAILVPCQIVQARQAKVFAETGVIPPSYWVYGRIWLWFGIAAILIPLANVYWMVIKA</sequence>
<dbReference type="EMBL" id="FQZQ01000027">
    <property type="protein sequence ID" value="SHK37487.1"/>
    <property type="molecule type" value="Genomic_DNA"/>
</dbReference>